<sequence>MDPVVNLYYRLYDGHVPLASKHPFQPNHSNLSSIDVNSIPPPYTVAKITQSILEREAEAHAYPSAELYIDRRDPKPAAADVIVDVDFTGVAPSKSQLALLWPNPGPPLTTEAPVHWPGISPASTAAVREYLQKDYEQHHGFFNKIGFHNHTPFHLLVEWVLGGTPAHLTAIWDQHVIIERRQFQSSHAITAETFNDHLGDENYYQAYLHFFSDVVLRKPVHAVLEDWIFSSRVNYDTLKDGMLNRLLAGVMHPLIYVGFGLEFSLPGLVAEGLAQAAVHKNATSTLLPRYMFETPSVPRPMAMGAHSARTHAFSILARIQHEHRFNNVVPTFKFDDIHTQYGEDIQRYAAEWIVEGMDSKQVAEKVKELTFLNVMIYAMGGWSEGNGFRYAEFTLMHLVTSSITMSSYMASISSPASKSILLRAYFSRSLAYWISRGRPILNIRSFFASSILPTIPGPTPTPYSSAFPKPTAPGALTPNPWLQIIQSALVHPDDHLGKFQRTLAYYGALYGGVTAGEFKGTELDGSEYVNGTLFVRTAGLTMERMGRVREGEKDQYWTNDPNYRTSFASLT</sequence>
<name>A0AAD6Z8Q1_9AGAR</name>
<dbReference type="Pfam" id="PF14027">
    <property type="entry name" value="Questin_oxidase"/>
    <property type="match status" value="1"/>
</dbReference>
<dbReference type="Proteomes" id="UP001218218">
    <property type="component" value="Unassembled WGS sequence"/>
</dbReference>
<dbReference type="PANTHER" id="PTHR35870:SF1">
    <property type="entry name" value="PROTEIN, PUTATIVE (AFU_ORTHOLOGUE AFUA_5G03330)-RELATED"/>
    <property type="match status" value="1"/>
</dbReference>
<reference evidence="2" key="1">
    <citation type="submission" date="2023-03" db="EMBL/GenBank/DDBJ databases">
        <title>Massive genome expansion in bonnet fungi (Mycena s.s.) driven by repeated elements and novel gene families across ecological guilds.</title>
        <authorList>
            <consortium name="Lawrence Berkeley National Laboratory"/>
            <person name="Harder C.B."/>
            <person name="Miyauchi S."/>
            <person name="Viragh M."/>
            <person name="Kuo A."/>
            <person name="Thoen E."/>
            <person name="Andreopoulos B."/>
            <person name="Lu D."/>
            <person name="Skrede I."/>
            <person name="Drula E."/>
            <person name="Henrissat B."/>
            <person name="Morin E."/>
            <person name="Kohler A."/>
            <person name="Barry K."/>
            <person name="LaButti K."/>
            <person name="Morin E."/>
            <person name="Salamov A."/>
            <person name="Lipzen A."/>
            <person name="Mereny Z."/>
            <person name="Hegedus B."/>
            <person name="Baldrian P."/>
            <person name="Stursova M."/>
            <person name="Weitz H."/>
            <person name="Taylor A."/>
            <person name="Grigoriev I.V."/>
            <person name="Nagy L.G."/>
            <person name="Martin F."/>
            <person name="Kauserud H."/>
        </authorList>
    </citation>
    <scope>NUCLEOTIDE SEQUENCE</scope>
    <source>
        <strain evidence="2">CBHHK002</strain>
    </source>
</reference>
<keyword evidence="1" id="KW-0560">Oxidoreductase</keyword>
<evidence type="ECO:0000313" key="2">
    <source>
        <dbReference type="EMBL" id="KAJ7311740.1"/>
    </source>
</evidence>
<dbReference type="InterPro" id="IPR025337">
    <property type="entry name" value="Questin_oxidase-like"/>
</dbReference>
<dbReference type="EMBL" id="JARIHO010000074">
    <property type="protein sequence ID" value="KAJ7311740.1"/>
    <property type="molecule type" value="Genomic_DNA"/>
</dbReference>
<dbReference type="GO" id="GO:0016491">
    <property type="term" value="F:oxidoreductase activity"/>
    <property type="evidence" value="ECO:0007669"/>
    <property type="project" value="UniProtKB-KW"/>
</dbReference>
<accession>A0AAD6Z8Q1</accession>
<keyword evidence="3" id="KW-1185">Reference proteome</keyword>
<evidence type="ECO:0000313" key="3">
    <source>
        <dbReference type="Proteomes" id="UP001218218"/>
    </source>
</evidence>
<gene>
    <name evidence="2" type="ORF">DFH08DRAFT_1087777</name>
</gene>
<evidence type="ECO:0000256" key="1">
    <source>
        <dbReference type="ARBA" id="ARBA00023002"/>
    </source>
</evidence>
<proteinExistence type="predicted"/>
<comment type="caution">
    <text evidence="2">The sequence shown here is derived from an EMBL/GenBank/DDBJ whole genome shotgun (WGS) entry which is preliminary data.</text>
</comment>
<protein>
    <submittedName>
        <fullName evidence="2">Uncharacterized protein</fullName>
    </submittedName>
</protein>
<dbReference type="PANTHER" id="PTHR35870">
    <property type="entry name" value="PROTEIN, PUTATIVE (AFU_ORTHOLOGUE AFUA_5G03330)-RELATED"/>
    <property type="match status" value="1"/>
</dbReference>
<organism evidence="2 3">
    <name type="scientific">Mycena albidolilacea</name>
    <dbReference type="NCBI Taxonomy" id="1033008"/>
    <lineage>
        <taxon>Eukaryota</taxon>
        <taxon>Fungi</taxon>
        <taxon>Dikarya</taxon>
        <taxon>Basidiomycota</taxon>
        <taxon>Agaricomycotina</taxon>
        <taxon>Agaricomycetes</taxon>
        <taxon>Agaricomycetidae</taxon>
        <taxon>Agaricales</taxon>
        <taxon>Marasmiineae</taxon>
        <taxon>Mycenaceae</taxon>
        <taxon>Mycena</taxon>
    </lineage>
</organism>
<dbReference type="AlphaFoldDB" id="A0AAD6Z8Q1"/>